<comment type="caution">
    <text evidence="5">The sequence shown here is derived from an EMBL/GenBank/DDBJ whole genome shotgun (WGS) entry which is preliminary data.</text>
</comment>
<dbReference type="InterPro" id="IPR027477">
    <property type="entry name" value="Succ_DH/fumarate_Rdtase_cat_sf"/>
</dbReference>
<gene>
    <name evidence="5" type="ORF">B0T18DRAFT_491993</name>
</gene>
<dbReference type="Proteomes" id="UP001172155">
    <property type="component" value="Unassembled WGS sequence"/>
</dbReference>
<dbReference type="InterPro" id="IPR036188">
    <property type="entry name" value="FAD/NAD-bd_sf"/>
</dbReference>
<dbReference type="InterPro" id="IPR014614">
    <property type="entry name" value="KsdD_DH"/>
</dbReference>
<dbReference type="InterPro" id="IPR003953">
    <property type="entry name" value="FAD-dep_OxRdtase_2_FAD-bd"/>
</dbReference>
<dbReference type="EMBL" id="JAUKUD010000007">
    <property type="protein sequence ID" value="KAK0737853.1"/>
    <property type="molecule type" value="Genomic_DNA"/>
</dbReference>
<organism evidence="5 6">
    <name type="scientific">Schizothecium vesticola</name>
    <dbReference type="NCBI Taxonomy" id="314040"/>
    <lineage>
        <taxon>Eukaryota</taxon>
        <taxon>Fungi</taxon>
        <taxon>Dikarya</taxon>
        <taxon>Ascomycota</taxon>
        <taxon>Pezizomycotina</taxon>
        <taxon>Sordariomycetes</taxon>
        <taxon>Sordariomycetidae</taxon>
        <taxon>Sordariales</taxon>
        <taxon>Schizotheciaceae</taxon>
        <taxon>Schizothecium</taxon>
    </lineage>
</organism>
<keyword evidence="2" id="KW-0560">Oxidoreductase</keyword>
<sequence length="767" mass="83678">MSTSTPAPPLPVIIIGTGLAALVAAFELSALSIPTLLLDQESRASLGGQAFWSLGGLFCVNSTEQRRMGIVDSRALALRDWLSSARFDRPVEDKWPRRWAEAFVDFAADEMEAYVKARGLGFLVNVGWAERGDGRADGHGNSVPRFHVAWGTGPEVVRVFREPVEEAEKRGVVEMRFRHVVDEVLVEGGRAVGVRGRVLEEDGVARGVKSSRVEVGRFELRGAAVLVASGGIGGDVEKVKKVWPVDRLGPAVPKNFVVGVPAHVDGRGIDIAEAAGANVINRDRMWHYTEGLRNWDPIWPGHGIRVLPAPSSLWLDATGKRLPPFLFPGCDTLATLKHICSTGHDYTWFVTDQSIVAREFALSGSEQNPDVTGKSVWQVLWQRVLASKGTVPVQNFVKHGHDFVVRGTLEELVAAMNEHAAEMDPAAPQLDYAQVKEVVDARDDQFNNSYSKDAQAMLVHSARTYWPDRRSRIAPPHRLQDTKKHGPLMAVRMNLLTRKTLGGIETNLKSQVMRADGTVFPGLYAAGEAAGFGGGGVHGYSSLEGTFLGGCIFSGRAAGRAMAEEVLDPKALQTGSHALRAAELALAAALRLLVHPSYQIVFSRIVPGMSPPHPQSCRRSQGTGDTKRYPVRDENLHCFWQLPWDACCRPRRTTGSSPAAATALPQMPRHWRQEKVPWEQENLHCFWQSDWEGRRELTPRVTRAEDGASPEVAGAAAAGPNRAAMAKVVKRIFAGEVVVVLVGVEGDWECGGLKVQKSLTGRVEGDI</sequence>
<dbReference type="PANTHER" id="PTHR43260:SF1">
    <property type="entry name" value="KSDD-LIKE STEROID DEHYDROGENASE RV0785"/>
    <property type="match status" value="1"/>
</dbReference>
<keyword evidence="3" id="KW-0472">Membrane</keyword>
<dbReference type="Gene3D" id="3.50.50.60">
    <property type="entry name" value="FAD/NAD(P)-binding domain"/>
    <property type="match status" value="1"/>
</dbReference>
<evidence type="ECO:0000256" key="1">
    <source>
        <dbReference type="ARBA" id="ARBA00022630"/>
    </source>
</evidence>
<reference evidence="5" key="1">
    <citation type="submission" date="2023-06" db="EMBL/GenBank/DDBJ databases">
        <title>Genome-scale phylogeny and comparative genomics of the fungal order Sordariales.</title>
        <authorList>
            <consortium name="Lawrence Berkeley National Laboratory"/>
            <person name="Hensen N."/>
            <person name="Bonometti L."/>
            <person name="Westerberg I."/>
            <person name="Brannstrom I.O."/>
            <person name="Guillou S."/>
            <person name="Cros-Aarteil S."/>
            <person name="Calhoun S."/>
            <person name="Haridas S."/>
            <person name="Kuo A."/>
            <person name="Mondo S."/>
            <person name="Pangilinan J."/>
            <person name="Riley R."/>
            <person name="LaButti K."/>
            <person name="Andreopoulos B."/>
            <person name="Lipzen A."/>
            <person name="Chen C."/>
            <person name="Yanf M."/>
            <person name="Daum C."/>
            <person name="Ng V."/>
            <person name="Clum A."/>
            <person name="Steindorff A."/>
            <person name="Ohm R."/>
            <person name="Martin F."/>
            <person name="Silar P."/>
            <person name="Natvig D."/>
            <person name="Lalanne C."/>
            <person name="Gautier V."/>
            <person name="Ament-velasquez S.L."/>
            <person name="Kruys A."/>
            <person name="Hutchinson M.I."/>
            <person name="Powell A.J."/>
            <person name="Barry K."/>
            <person name="Miller A.N."/>
            <person name="Grigoriev I.V."/>
            <person name="Debuchy R."/>
            <person name="Gladieux P."/>
            <person name="Thoren M.H."/>
            <person name="Johannesson H."/>
        </authorList>
    </citation>
    <scope>NUCLEOTIDE SEQUENCE</scope>
    <source>
        <strain evidence="5">SMH3187-1</strain>
    </source>
</reference>
<evidence type="ECO:0000313" key="6">
    <source>
        <dbReference type="Proteomes" id="UP001172155"/>
    </source>
</evidence>
<dbReference type="Gene3D" id="3.90.700.10">
    <property type="entry name" value="Succinate dehydrogenase/fumarate reductase flavoprotein, catalytic domain"/>
    <property type="match status" value="1"/>
</dbReference>
<name>A0AA40EIF4_9PEZI</name>
<feature type="transmembrane region" description="Helical" evidence="3">
    <location>
        <begin position="12"/>
        <end position="38"/>
    </location>
</feature>
<feature type="domain" description="FAD-dependent oxidoreductase 2 FAD-binding" evidence="4">
    <location>
        <begin position="12"/>
        <end position="548"/>
    </location>
</feature>
<dbReference type="SUPFAM" id="SSF51905">
    <property type="entry name" value="FAD/NAD(P)-binding domain"/>
    <property type="match status" value="1"/>
</dbReference>
<keyword evidence="6" id="KW-1185">Reference proteome</keyword>
<accession>A0AA40EIF4</accession>
<evidence type="ECO:0000256" key="3">
    <source>
        <dbReference type="SAM" id="Phobius"/>
    </source>
</evidence>
<evidence type="ECO:0000256" key="2">
    <source>
        <dbReference type="ARBA" id="ARBA00023002"/>
    </source>
</evidence>
<proteinExistence type="predicted"/>
<keyword evidence="3" id="KW-0812">Transmembrane</keyword>
<keyword evidence="1" id="KW-0285">Flavoprotein</keyword>
<evidence type="ECO:0000313" key="5">
    <source>
        <dbReference type="EMBL" id="KAK0737853.1"/>
    </source>
</evidence>
<dbReference type="NCBIfam" id="NF009472">
    <property type="entry name" value="PRK12834.1"/>
    <property type="match status" value="1"/>
</dbReference>
<dbReference type="AlphaFoldDB" id="A0AA40EIF4"/>
<protein>
    <submittedName>
        <fullName evidence="5">FAD binding domain-containing protein</fullName>
    </submittedName>
</protein>
<keyword evidence="3" id="KW-1133">Transmembrane helix</keyword>
<evidence type="ECO:0000259" key="4">
    <source>
        <dbReference type="Pfam" id="PF00890"/>
    </source>
</evidence>
<dbReference type="Pfam" id="PF00890">
    <property type="entry name" value="FAD_binding_2"/>
    <property type="match status" value="1"/>
</dbReference>
<dbReference type="PANTHER" id="PTHR43260">
    <property type="entry name" value="3-KETOSTEROID-DELTA-1-DEHYDROGENASE"/>
    <property type="match status" value="1"/>
</dbReference>
<dbReference type="GO" id="GO:0016627">
    <property type="term" value="F:oxidoreductase activity, acting on the CH-CH group of donors"/>
    <property type="evidence" value="ECO:0007669"/>
    <property type="project" value="InterPro"/>
</dbReference>